<evidence type="ECO:0000256" key="4">
    <source>
        <dbReference type="ARBA" id="ARBA00023136"/>
    </source>
</evidence>
<dbReference type="Proteomes" id="UP001595579">
    <property type="component" value="Unassembled WGS sequence"/>
</dbReference>
<keyword evidence="8" id="KW-0969">Cilium</keyword>
<keyword evidence="8" id="KW-0966">Cell projection</keyword>
<dbReference type="InterPro" id="IPR022781">
    <property type="entry name" value="Flagellar_biosynth_FliO"/>
</dbReference>
<dbReference type="InterPro" id="IPR052205">
    <property type="entry name" value="FliO/MopB"/>
</dbReference>
<comment type="caution">
    <text evidence="8">The sequence shown here is derived from an EMBL/GenBank/DDBJ whole genome shotgun (WGS) entry which is preliminary data.</text>
</comment>
<dbReference type="EMBL" id="JBHRUG010000031">
    <property type="protein sequence ID" value="MFC3285181.1"/>
    <property type="molecule type" value="Genomic_DNA"/>
</dbReference>
<dbReference type="NCBIfam" id="TIGR03500">
    <property type="entry name" value="FliO_TIGR"/>
    <property type="match status" value="1"/>
</dbReference>
<keyword evidence="4 7" id="KW-0472">Membrane</keyword>
<protein>
    <recommendedName>
        <fullName evidence="7">Flagellar protein</fullName>
    </recommendedName>
</protein>
<evidence type="ECO:0000256" key="7">
    <source>
        <dbReference type="RuleBase" id="RU362064"/>
    </source>
</evidence>
<keyword evidence="9" id="KW-1185">Reference proteome</keyword>
<evidence type="ECO:0000256" key="2">
    <source>
        <dbReference type="ARBA" id="ARBA00022692"/>
    </source>
</evidence>
<comment type="subcellular location">
    <subcellularLocation>
        <location evidence="7">Cell membrane</location>
    </subcellularLocation>
    <subcellularLocation>
        <location evidence="7">Bacterial flagellum basal body</location>
    </subcellularLocation>
</comment>
<organism evidence="8 9">
    <name type="scientific">Litchfieldella rifensis</name>
    <dbReference type="NCBI Taxonomy" id="762643"/>
    <lineage>
        <taxon>Bacteria</taxon>
        <taxon>Pseudomonadati</taxon>
        <taxon>Pseudomonadota</taxon>
        <taxon>Gammaproteobacteria</taxon>
        <taxon>Oceanospirillales</taxon>
        <taxon>Halomonadaceae</taxon>
        <taxon>Litchfieldella</taxon>
    </lineage>
</organism>
<dbReference type="RefSeq" id="WP_386775871.1">
    <property type="nucleotide sequence ID" value="NZ_JBHRUG010000031.1"/>
</dbReference>
<keyword evidence="5 7" id="KW-0975">Bacterial flagellum</keyword>
<sequence length="155" mass="15954">MSDSPATTPAPGLESGGLEAVTASSDALLGMAALGKTAAALALVVAIIVLCSYLVKRWGPSRGLTGGRLRVVGSTAIGNRERVVIVEVEDTWLVLGVGGGQVNKLHELAAPDEAAVPQPSPHPETEGFASRFALALKHNASQTLGKRRARSRGQP</sequence>
<proteinExistence type="inferred from homology"/>
<keyword evidence="2 7" id="KW-0812">Transmembrane</keyword>
<evidence type="ECO:0000256" key="5">
    <source>
        <dbReference type="ARBA" id="ARBA00023143"/>
    </source>
</evidence>
<evidence type="ECO:0000313" key="8">
    <source>
        <dbReference type="EMBL" id="MFC3285181.1"/>
    </source>
</evidence>
<evidence type="ECO:0000256" key="1">
    <source>
        <dbReference type="ARBA" id="ARBA00022475"/>
    </source>
</evidence>
<name>A0ABV7LSQ6_9GAMM</name>
<keyword evidence="1 7" id="KW-1003">Cell membrane</keyword>
<dbReference type="PANTHER" id="PTHR38766">
    <property type="entry name" value="FLAGELLAR PROTEIN FLIO"/>
    <property type="match status" value="1"/>
</dbReference>
<gene>
    <name evidence="8" type="primary">fliO</name>
    <name evidence="8" type="ORF">ACFOEV_16390</name>
</gene>
<evidence type="ECO:0000256" key="3">
    <source>
        <dbReference type="ARBA" id="ARBA00022989"/>
    </source>
</evidence>
<comment type="similarity">
    <text evidence="6 7">Belongs to the FliO/MopB family.</text>
</comment>
<dbReference type="Pfam" id="PF04347">
    <property type="entry name" value="FliO"/>
    <property type="match status" value="1"/>
</dbReference>
<evidence type="ECO:0000313" key="9">
    <source>
        <dbReference type="Proteomes" id="UP001595579"/>
    </source>
</evidence>
<dbReference type="PANTHER" id="PTHR38766:SF1">
    <property type="entry name" value="FLAGELLAR PROTEIN FLIO"/>
    <property type="match status" value="1"/>
</dbReference>
<evidence type="ECO:0000256" key="6">
    <source>
        <dbReference type="ARBA" id="ARBA00037937"/>
    </source>
</evidence>
<accession>A0ABV7LSQ6</accession>
<feature type="transmembrane region" description="Helical" evidence="7">
    <location>
        <begin position="38"/>
        <end position="55"/>
    </location>
</feature>
<keyword evidence="3 7" id="KW-1133">Transmembrane helix</keyword>
<keyword evidence="8" id="KW-0282">Flagellum</keyword>
<reference evidence="9" key="1">
    <citation type="journal article" date="2019" name="Int. J. Syst. Evol. Microbiol.">
        <title>The Global Catalogue of Microorganisms (GCM) 10K type strain sequencing project: providing services to taxonomists for standard genome sequencing and annotation.</title>
        <authorList>
            <consortium name="The Broad Institute Genomics Platform"/>
            <consortium name="The Broad Institute Genome Sequencing Center for Infectious Disease"/>
            <person name="Wu L."/>
            <person name="Ma J."/>
        </authorList>
    </citation>
    <scope>NUCLEOTIDE SEQUENCE [LARGE SCALE GENOMIC DNA]</scope>
    <source>
        <strain evidence="9">CECT 7698</strain>
    </source>
</reference>